<reference evidence="2" key="1">
    <citation type="submission" date="2016-10" db="EMBL/GenBank/DDBJ databases">
        <authorList>
            <person name="de Groot N.N."/>
        </authorList>
    </citation>
    <scope>NUCLEOTIDE SEQUENCE</scope>
</reference>
<dbReference type="InterPro" id="IPR052894">
    <property type="entry name" value="AsmA-related"/>
</dbReference>
<keyword evidence="1" id="KW-0472">Membrane</keyword>
<dbReference type="Gene3D" id="3.30.1330.60">
    <property type="entry name" value="OmpA-like domain"/>
    <property type="match status" value="1"/>
</dbReference>
<dbReference type="GO" id="GO:0090313">
    <property type="term" value="P:regulation of protein targeting to membrane"/>
    <property type="evidence" value="ECO:0007669"/>
    <property type="project" value="TreeGrafter"/>
</dbReference>
<dbReference type="GO" id="GO:0005886">
    <property type="term" value="C:plasma membrane"/>
    <property type="evidence" value="ECO:0007669"/>
    <property type="project" value="TreeGrafter"/>
</dbReference>
<evidence type="ECO:0000256" key="1">
    <source>
        <dbReference type="SAM" id="Phobius"/>
    </source>
</evidence>
<evidence type="ECO:0000313" key="2">
    <source>
        <dbReference type="EMBL" id="SFV75566.1"/>
    </source>
</evidence>
<dbReference type="PANTHER" id="PTHR30441:SF8">
    <property type="entry name" value="DUF748 DOMAIN-CONTAINING PROTEIN"/>
    <property type="match status" value="1"/>
</dbReference>
<sequence length="722" mass="83897">MKKIFLTLFMFYIIFTGVIIPYGVQHYAPLLLKKTIGAEGRVGFVFFNPFTFEIQINNFFIQDNKKKPLVFFKSLYLDFDTTGLFHNEITLQKIAIDNLFISIKKYKNKQTNFQYITNFLSKQIQKTQKQQKTKPSSFYITINNFILTNASFSFENNSKKIPFIFQTTQIQFLPSAIKLLPHYPNEFFLKIKTNTQQTLNLYTKLTLSPLHINGYIQLQNLDIDTIFHYLKENTNLSFHLQPDSIFFTYDYKQYKNKKIINIHNQKLNTTLHFTPKPFQLDAKIQIKKLNLTPYNPILQHFTHLYIQSSLLTMDTDLFIATNTSLRSNISLENINIKNSLLKKQLLLMKQCDIQNLIYKNNQLKIDTITLLSPQIEYNKSDKKFNNILIKKSAQSTKPTKQKKDFHYYINHIILRNANVTLQDNNTTFHLNPIKSDITTLSSDKNTPIHIKLKAILNHYTSLQSNVQIFPQKPFQKTNIHTQITNLNLPLFSPYINKYIGNDIKQGKLNALLEYNLSQQMLHAQNHITIQNIALGKTIKSPYAIKTPTNLALDLLKDSNNNIVLNIPVDGNVSDPNFHISDVFLSSLTNIFTNVISSPFTVLSSIMGFNDKELSTIQFPYGSSTIPLAQTEKLDKIIKILQKKPYLILFLQPSYTQKDESYIKEKETKKQQQALQNLAKQRAINIKKYLLKKGIKNKNIKIIQSIKTNSNSINFQIKIQKKR</sequence>
<keyword evidence="1" id="KW-0812">Transmembrane</keyword>
<dbReference type="EMBL" id="FPHP01000044">
    <property type="protein sequence ID" value="SFV75566.1"/>
    <property type="molecule type" value="Genomic_DNA"/>
</dbReference>
<accession>A0A1W1D579</accession>
<dbReference type="InterPro" id="IPR036737">
    <property type="entry name" value="OmpA-like_sf"/>
</dbReference>
<feature type="transmembrane region" description="Helical" evidence="1">
    <location>
        <begin position="5"/>
        <end position="24"/>
    </location>
</feature>
<dbReference type="AlphaFoldDB" id="A0A1W1D579"/>
<keyword evidence="1" id="KW-1133">Transmembrane helix</keyword>
<dbReference type="SUPFAM" id="SSF103088">
    <property type="entry name" value="OmpA-like"/>
    <property type="match status" value="1"/>
</dbReference>
<name>A0A1W1D579_9ZZZZ</name>
<dbReference type="InterPro" id="IPR008023">
    <property type="entry name" value="DUF748"/>
</dbReference>
<organism evidence="2">
    <name type="scientific">hydrothermal vent metagenome</name>
    <dbReference type="NCBI Taxonomy" id="652676"/>
    <lineage>
        <taxon>unclassified sequences</taxon>
        <taxon>metagenomes</taxon>
        <taxon>ecological metagenomes</taxon>
    </lineage>
</organism>
<proteinExistence type="predicted"/>
<dbReference type="PANTHER" id="PTHR30441">
    <property type="entry name" value="DUF748 DOMAIN-CONTAINING PROTEIN"/>
    <property type="match status" value="1"/>
</dbReference>
<dbReference type="Pfam" id="PF05359">
    <property type="entry name" value="DUF748"/>
    <property type="match status" value="2"/>
</dbReference>
<gene>
    <name evidence="2" type="ORF">MNB_SM-3-980</name>
</gene>
<protein>
    <submittedName>
        <fullName evidence="2">Putative exported protein</fullName>
    </submittedName>
</protein>